<protein>
    <submittedName>
        <fullName evidence="2">Uncharacterized protein</fullName>
    </submittedName>
</protein>
<dbReference type="EMBL" id="BKCJ010533387">
    <property type="protein sequence ID" value="GFB01258.1"/>
    <property type="molecule type" value="Genomic_DNA"/>
</dbReference>
<reference evidence="2" key="1">
    <citation type="journal article" date="2019" name="Sci. Rep.">
        <title>Draft genome of Tanacetum cinerariifolium, the natural source of mosquito coil.</title>
        <authorList>
            <person name="Yamashiro T."/>
            <person name="Shiraishi A."/>
            <person name="Satake H."/>
            <person name="Nakayama K."/>
        </authorList>
    </citation>
    <scope>NUCLEOTIDE SEQUENCE</scope>
</reference>
<organism evidence="2">
    <name type="scientific">Tanacetum cinerariifolium</name>
    <name type="common">Dalmatian daisy</name>
    <name type="synonym">Chrysanthemum cinerariifolium</name>
    <dbReference type="NCBI Taxonomy" id="118510"/>
    <lineage>
        <taxon>Eukaryota</taxon>
        <taxon>Viridiplantae</taxon>
        <taxon>Streptophyta</taxon>
        <taxon>Embryophyta</taxon>
        <taxon>Tracheophyta</taxon>
        <taxon>Spermatophyta</taxon>
        <taxon>Magnoliopsida</taxon>
        <taxon>eudicotyledons</taxon>
        <taxon>Gunneridae</taxon>
        <taxon>Pentapetalae</taxon>
        <taxon>asterids</taxon>
        <taxon>campanulids</taxon>
        <taxon>Asterales</taxon>
        <taxon>Asteraceae</taxon>
        <taxon>Asteroideae</taxon>
        <taxon>Anthemideae</taxon>
        <taxon>Anthemidinae</taxon>
        <taxon>Tanacetum</taxon>
    </lineage>
</organism>
<comment type="caution">
    <text evidence="2">The sequence shown here is derived from an EMBL/GenBank/DDBJ whole genome shotgun (WGS) entry which is preliminary data.</text>
</comment>
<gene>
    <name evidence="1" type="ORF">Tci_673229</name>
    <name evidence="2" type="ORF">Tci_673230</name>
</gene>
<dbReference type="EMBL" id="BKCJ010533387">
    <property type="protein sequence ID" value="GFB01259.1"/>
    <property type="molecule type" value="Genomic_DNA"/>
</dbReference>
<dbReference type="PANTHER" id="PTHR33325:SF11">
    <property type="entry name" value="COLD SHOCK DOMAIN-CONTAINING PROTEIN 4-LIKE"/>
    <property type="match status" value="1"/>
</dbReference>
<name>A0A699KLL8_TANCI</name>
<dbReference type="PANTHER" id="PTHR33325">
    <property type="entry name" value="ZINC FINGER, CCHC-TYPE-RELATED"/>
    <property type="match status" value="1"/>
</dbReference>
<sequence length="89" mass="10198">MQHQAPKNLGNACNRCGMKTHWAKQFRTSRHFVDLYQASLKKKGKDIETNFIDNFNDDGPIPNVRFDSLDFFDDVEDVVASFSNDGNDN</sequence>
<accession>A0A699KLL8</accession>
<proteinExistence type="predicted"/>
<evidence type="ECO:0000313" key="2">
    <source>
        <dbReference type="EMBL" id="GFB01259.1"/>
    </source>
</evidence>
<evidence type="ECO:0000313" key="1">
    <source>
        <dbReference type="EMBL" id="GFB01258.1"/>
    </source>
</evidence>
<dbReference type="AlphaFoldDB" id="A0A699KLL8"/>